<proteinExistence type="predicted"/>
<dbReference type="AlphaFoldDB" id="A0A0E9UIQ9"/>
<evidence type="ECO:0000313" key="1">
    <source>
        <dbReference type="EMBL" id="JAH65155.1"/>
    </source>
</evidence>
<reference evidence="1" key="2">
    <citation type="journal article" date="2015" name="Fish Shellfish Immunol.">
        <title>Early steps in the European eel (Anguilla anguilla)-Vibrio vulnificus interaction in the gills: Role of the RtxA13 toxin.</title>
        <authorList>
            <person name="Callol A."/>
            <person name="Pajuelo D."/>
            <person name="Ebbesson L."/>
            <person name="Teles M."/>
            <person name="MacKenzie S."/>
            <person name="Amaro C."/>
        </authorList>
    </citation>
    <scope>NUCLEOTIDE SEQUENCE</scope>
</reference>
<sequence length="32" mass="3645">MRETKQKLGPIYTCTESDITVNIIDSMALFII</sequence>
<accession>A0A0E9UIQ9</accession>
<dbReference type="EMBL" id="GBXM01043422">
    <property type="protein sequence ID" value="JAH65155.1"/>
    <property type="molecule type" value="Transcribed_RNA"/>
</dbReference>
<organism evidence="1">
    <name type="scientific">Anguilla anguilla</name>
    <name type="common">European freshwater eel</name>
    <name type="synonym">Muraena anguilla</name>
    <dbReference type="NCBI Taxonomy" id="7936"/>
    <lineage>
        <taxon>Eukaryota</taxon>
        <taxon>Metazoa</taxon>
        <taxon>Chordata</taxon>
        <taxon>Craniata</taxon>
        <taxon>Vertebrata</taxon>
        <taxon>Euteleostomi</taxon>
        <taxon>Actinopterygii</taxon>
        <taxon>Neopterygii</taxon>
        <taxon>Teleostei</taxon>
        <taxon>Anguilliformes</taxon>
        <taxon>Anguillidae</taxon>
        <taxon>Anguilla</taxon>
    </lineage>
</organism>
<protein>
    <submittedName>
        <fullName evidence="1">Uncharacterized protein</fullName>
    </submittedName>
</protein>
<name>A0A0E9UIQ9_ANGAN</name>
<reference evidence="1" key="1">
    <citation type="submission" date="2014-11" db="EMBL/GenBank/DDBJ databases">
        <authorList>
            <person name="Amaro Gonzalez C."/>
        </authorList>
    </citation>
    <scope>NUCLEOTIDE SEQUENCE</scope>
</reference>